<dbReference type="PANTHER" id="PTHR43280:SF29">
    <property type="entry name" value="ARAC-FAMILY TRANSCRIPTIONAL REGULATOR"/>
    <property type="match status" value="1"/>
</dbReference>
<comment type="caution">
    <text evidence="6">The sequence shown here is derived from an EMBL/GenBank/DDBJ whole genome shotgun (WGS) entry which is preliminary data.</text>
</comment>
<keyword evidence="3" id="KW-0804">Transcription</keyword>
<dbReference type="Gene3D" id="1.10.10.60">
    <property type="entry name" value="Homeodomain-like"/>
    <property type="match status" value="1"/>
</dbReference>
<feature type="transmembrane region" description="Helical" evidence="4">
    <location>
        <begin position="35"/>
        <end position="52"/>
    </location>
</feature>
<sequence>MESSLISLFLINCLLCGLLTLHLLARPIKNEHTRILGACYCLIALLNGLGYLSQTSDLWQFGSLRAVGATFMGPLYYHYFQSILGARNESVLLNGAHLIPGATIAIILFGGINQLMGWITPIILLSFWAYLAASVYRLLLAARSLQQTNKAQPMAYQWLKVLVAILTTNAISELLINWEISLGKPLAKSTFMHITAFLFLGINLVITYFALQRHPLWDWMLEHTQHSNPSKTKGGNSSEETKRLLKQFMQQLNNQQWFKEEAGFTIAMAARALNIPQRQLSEAINAETGLSYSQLMNKRRVEEAVTMMSEHPEKSLTAVMYEAGFRTKSSFNREFSRVTGKSPSEYQQLKHSIQSV</sequence>
<feature type="transmembrane region" description="Helical" evidence="4">
    <location>
        <begin position="6"/>
        <end position="23"/>
    </location>
</feature>
<evidence type="ECO:0000259" key="5">
    <source>
        <dbReference type="PROSITE" id="PS01124"/>
    </source>
</evidence>
<feature type="transmembrane region" description="Helical" evidence="4">
    <location>
        <begin position="190"/>
        <end position="211"/>
    </location>
</feature>
<feature type="transmembrane region" description="Helical" evidence="4">
    <location>
        <begin position="118"/>
        <end position="140"/>
    </location>
</feature>
<dbReference type="PANTHER" id="PTHR43280">
    <property type="entry name" value="ARAC-FAMILY TRANSCRIPTIONAL REGULATOR"/>
    <property type="match status" value="1"/>
</dbReference>
<feature type="transmembrane region" description="Helical" evidence="4">
    <location>
        <begin position="58"/>
        <end position="79"/>
    </location>
</feature>
<evidence type="ECO:0000256" key="2">
    <source>
        <dbReference type="ARBA" id="ARBA00023125"/>
    </source>
</evidence>
<evidence type="ECO:0000313" key="7">
    <source>
        <dbReference type="Proteomes" id="UP001169760"/>
    </source>
</evidence>
<keyword evidence="4" id="KW-0472">Membrane</keyword>
<protein>
    <submittedName>
        <fullName evidence="6">Helix-turn-helix domain-containing protein</fullName>
    </submittedName>
</protein>
<name>A0AAW7X330_9GAMM</name>
<keyword evidence="1" id="KW-0805">Transcription regulation</keyword>
<dbReference type="GO" id="GO:0003700">
    <property type="term" value="F:DNA-binding transcription factor activity"/>
    <property type="evidence" value="ECO:0007669"/>
    <property type="project" value="InterPro"/>
</dbReference>
<reference evidence="6" key="1">
    <citation type="submission" date="2023-07" db="EMBL/GenBank/DDBJ databases">
        <title>Genome content predicts the carbon catabolic preferences of heterotrophic bacteria.</title>
        <authorList>
            <person name="Gralka M."/>
        </authorList>
    </citation>
    <scope>NUCLEOTIDE SEQUENCE</scope>
    <source>
        <strain evidence="6">I3M17_2</strain>
    </source>
</reference>
<dbReference type="Pfam" id="PF12833">
    <property type="entry name" value="HTH_18"/>
    <property type="match status" value="1"/>
</dbReference>
<dbReference type="RefSeq" id="WP_303492051.1">
    <property type="nucleotide sequence ID" value="NZ_JAUOPB010000004.1"/>
</dbReference>
<proteinExistence type="predicted"/>
<dbReference type="GO" id="GO:0043565">
    <property type="term" value="F:sequence-specific DNA binding"/>
    <property type="evidence" value="ECO:0007669"/>
    <property type="project" value="InterPro"/>
</dbReference>
<evidence type="ECO:0000313" key="6">
    <source>
        <dbReference type="EMBL" id="MDO6422181.1"/>
    </source>
</evidence>
<dbReference type="Proteomes" id="UP001169760">
    <property type="component" value="Unassembled WGS sequence"/>
</dbReference>
<keyword evidence="4" id="KW-1133">Transmembrane helix</keyword>
<dbReference type="SUPFAM" id="SSF46689">
    <property type="entry name" value="Homeodomain-like"/>
    <property type="match status" value="1"/>
</dbReference>
<feature type="domain" description="HTH araC/xylS-type" evidence="5">
    <location>
        <begin position="242"/>
        <end position="349"/>
    </location>
</feature>
<gene>
    <name evidence="6" type="ORF">Q4521_06830</name>
</gene>
<feature type="transmembrane region" description="Helical" evidence="4">
    <location>
        <begin position="161"/>
        <end position="178"/>
    </location>
</feature>
<keyword evidence="2" id="KW-0238">DNA-binding</keyword>
<dbReference type="EMBL" id="JAUOPB010000004">
    <property type="protein sequence ID" value="MDO6422181.1"/>
    <property type="molecule type" value="Genomic_DNA"/>
</dbReference>
<evidence type="ECO:0000256" key="1">
    <source>
        <dbReference type="ARBA" id="ARBA00023015"/>
    </source>
</evidence>
<dbReference type="AlphaFoldDB" id="A0AAW7X330"/>
<dbReference type="SMART" id="SM00342">
    <property type="entry name" value="HTH_ARAC"/>
    <property type="match status" value="1"/>
</dbReference>
<dbReference type="InterPro" id="IPR018060">
    <property type="entry name" value="HTH_AraC"/>
</dbReference>
<keyword evidence="4" id="KW-0812">Transmembrane</keyword>
<evidence type="ECO:0000256" key="4">
    <source>
        <dbReference type="SAM" id="Phobius"/>
    </source>
</evidence>
<accession>A0AAW7X330</accession>
<dbReference type="PROSITE" id="PS01124">
    <property type="entry name" value="HTH_ARAC_FAMILY_2"/>
    <property type="match status" value="1"/>
</dbReference>
<dbReference type="InterPro" id="IPR009057">
    <property type="entry name" value="Homeodomain-like_sf"/>
</dbReference>
<organism evidence="6 7">
    <name type="scientific">Saccharophagus degradans</name>
    <dbReference type="NCBI Taxonomy" id="86304"/>
    <lineage>
        <taxon>Bacteria</taxon>
        <taxon>Pseudomonadati</taxon>
        <taxon>Pseudomonadota</taxon>
        <taxon>Gammaproteobacteria</taxon>
        <taxon>Cellvibrionales</taxon>
        <taxon>Cellvibrionaceae</taxon>
        <taxon>Saccharophagus</taxon>
    </lineage>
</organism>
<evidence type="ECO:0000256" key="3">
    <source>
        <dbReference type="ARBA" id="ARBA00023163"/>
    </source>
</evidence>
<feature type="transmembrane region" description="Helical" evidence="4">
    <location>
        <begin position="91"/>
        <end position="112"/>
    </location>
</feature>